<sequence length="150" mass="17429">MQRLLTQRLARLFVLRNKLLLSVRPAAANMSTLLINQPNYSWLKELGLNEDNEGVYNGSWGGQGEKPWKHRRRFNILCVLLDRWRSVLHLLKFMAEGLIMADLVTQTAQVACEETKISCRKLSLKQNFAVEIGKLQRTCLFSDHQRCFRI</sequence>
<evidence type="ECO:0000313" key="2">
    <source>
        <dbReference type="Proteomes" id="UP000281406"/>
    </source>
</evidence>
<evidence type="ECO:0000313" key="1">
    <source>
        <dbReference type="EMBL" id="ROL48822.1"/>
    </source>
</evidence>
<dbReference type="OrthoDB" id="9644004at2759"/>
<organism evidence="1 2">
    <name type="scientific">Anabarilius grahami</name>
    <name type="common">Kanglang fish</name>
    <name type="synonym">Barilius grahami</name>
    <dbReference type="NCBI Taxonomy" id="495550"/>
    <lineage>
        <taxon>Eukaryota</taxon>
        <taxon>Metazoa</taxon>
        <taxon>Chordata</taxon>
        <taxon>Craniata</taxon>
        <taxon>Vertebrata</taxon>
        <taxon>Euteleostomi</taxon>
        <taxon>Actinopterygii</taxon>
        <taxon>Neopterygii</taxon>
        <taxon>Teleostei</taxon>
        <taxon>Ostariophysi</taxon>
        <taxon>Cypriniformes</taxon>
        <taxon>Xenocyprididae</taxon>
        <taxon>Xenocypridinae</taxon>
        <taxon>Xenocypridinae incertae sedis</taxon>
        <taxon>Anabarilius</taxon>
    </lineage>
</organism>
<dbReference type="EMBL" id="RJVU01028394">
    <property type="protein sequence ID" value="ROL48822.1"/>
    <property type="molecule type" value="Genomic_DNA"/>
</dbReference>
<dbReference type="Proteomes" id="UP000281406">
    <property type="component" value="Unassembled WGS sequence"/>
</dbReference>
<reference evidence="1 2" key="1">
    <citation type="submission" date="2018-10" db="EMBL/GenBank/DDBJ databases">
        <title>Genome assembly for a Yunnan-Guizhou Plateau 3E fish, Anabarilius grahami (Regan), and its evolutionary and genetic applications.</title>
        <authorList>
            <person name="Jiang W."/>
        </authorList>
    </citation>
    <scope>NUCLEOTIDE SEQUENCE [LARGE SCALE GENOMIC DNA]</scope>
    <source>
        <strain evidence="1">AG-KIZ</strain>
        <tissue evidence="1">Muscle</tissue>
    </source>
</reference>
<proteinExistence type="predicted"/>
<protein>
    <submittedName>
        <fullName evidence="1">Alpha-aminoadipic semialdehyde dehydrogenase</fullName>
    </submittedName>
</protein>
<gene>
    <name evidence="1" type="ORF">DPX16_22341</name>
</gene>
<dbReference type="AlphaFoldDB" id="A0A3N0YRJ5"/>
<name>A0A3N0YRJ5_ANAGA</name>
<accession>A0A3N0YRJ5</accession>
<keyword evidence="2" id="KW-1185">Reference proteome</keyword>
<comment type="caution">
    <text evidence="1">The sequence shown here is derived from an EMBL/GenBank/DDBJ whole genome shotgun (WGS) entry which is preliminary data.</text>
</comment>